<comment type="catalytic activity">
    <reaction evidence="1 9">
        <text>N-(5-phospho-beta-D-ribosyl)anthranilate = 1-(2-carboxyphenylamino)-1-deoxy-D-ribulose 5-phosphate</text>
        <dbReference type="Rhea" id="RHEA:21540"/>
        <dbReference type="ChEBI" id="CHEBI:18277"/>
        <dbReference type="ChEBI" id="CHEBI:58613"/>
        <dbReference type="EC" id="5.3.1.24"/>
    </reaction>
</comment>
<name>A0ABY7WEN0_9SPHI</name>
<evidence type="ECO:0000256" key="3">
    <source>
        <dbReference type="ARBA" id="ARBA00012572"/>
    </source>
</evidence>
<dbReference type="CDD" id="cd00405">
    <property type="entry name" value="PRAI"/>
    <property type="match status" value="1"/>
</dbReference>
<evidence type="ECO:0000313" key="12">
    <source>
        <dbReference type="Proteomes" id="UP001221558"/>
    </source>
</evidence>
<keyword evidence="8 9" id="KW-0413">Isomerase</keyword>
<dbReference type="EC" id="5.3.1.24" evidence="3 9"/>
<accession>A0ABY7WEN0</accession>
<keyword evidence="5 9" id="KW-0028">Amino-acid biosynthesis</keyword>
<proteinExistence type="inferred from homology"/>
<dbReference type="InterPro" id="IPR011060">
    <property type="entry name" value="RibuloseP-bd_barrel"/>
</dbReference>
<organism evidence="11 12">
    <name type="scientific">Sphingobacterium oryzagri</name>
    <dbReference type="NCBI Taxonomy" id="3025669"/>
    <lineage>
        <taxon>Bacteria</taxon>
        <taxon>Pseudomonadati</taxon>
        <taxon>Bacteroidota</taxon>
        <taxon>Sphingobacteriia</taxon>
        <taxon>Sphingobacteriales</taxon>
        <taxon>Sphingobacteriaceae</taxon>
        <taxon>Sphingobacterium</taxon>
    </lineage>
</organism>
<keyword evidence="7 9" id="KW-0057">Aromatic amino acid biosynthesis</keyword>
<dbReference type="GO" id="GO:0016853">
    <property type="term" value="F:isomerase activity"/>
    <property type="evidence" value="ECO:0007669"/>
    <property type="project" value="UniProtKB-KW"/>
</dbReference>
<dbReference type="PANTHER" id="PTHR42894:SF1">
    <property type="entry name" value="N-(5'-PHOSPHORIBOSYL)ANTHRANILATE ISOMERASE"/>
    <property type="match status" value="1"/>
</dbReference>
<keyword evidence="6 9" id="KW-0822">Tryptophan biosynthesis</keyword>
<evidence type="ECO:0000256" key="9">
    <source>
        <dbReference type="HAMAP-Rule" id="MF_00135"/>
    </source>
</evidence>
<gene>
    <name evidence="9" type="primary">trpF</name>
    <name evidence="11" type="ORF">PQ465_17560</name>
</gene>
<dbReference type="InterPro" id="IPR044643">
    <property type="entry name" value="TrpF_fam"/>
</dbReference>
<evidence type="ECO:0000256" key="1">
    <source>
        <dbReference type="ARBA" id="ARBA00001164"/>
    </source>
</evidence>
<reference evidence="11 12" key="1">
    <citation type="submission" date="2023-02" db="EMBL/GenBank/DDBJ databases">
        <title>Genome sequence of Sphingobacterium sp. KACC 22765.</title>
        <authorList>
            <person name="Kim S."/>
            <person name="Heo J."/>
            <person name="Kwon S.-W."/>
        </authorList>
    </citation>
    <scope>NUCLEOTIDE SEQUENCE [LARGE SCALE GENOMIC DNA]</scope>
    <source>
        <strain evidence="11 12">KACC 22765</strain>
    </source>
</reference>
<dbReference type="Proteomes" id="UP001221558">
    <property type="component" value="Chromosome"/>
</dbReference>
<dbReference type="SUPFAM" id="SSF51366">
    <property type="entry name" value="Ribulose-phoshate binding barrel"/>
    <property type="match status" value="1"/>
</dbReference>
<dbReference type="InterPro" id="IPR001240">
    <property type="entry name" value="PRAI_dom"/>
</dbReference>
<dbReference type="InterPro" id="IPR013785">
    <property type="entry name" value="Aldolase_TIM"/>
</dbReference>
<protein>
    <recommendedName>
        <fullName evidence="4 9">N-(5'-phosphoribosyl)anthranilate isomerase</fullName>
        <shortName evidence="9">PRAI</shortName>
        <ecNumber evidence="3 9">5.3.1.24</ecNumber>
    </recommendedName>
</protein>
<dbReference type="RefSeq" id="WP_274266826.1">
    <property type="nucleotide sequence ID" value="NZ_CP117880.1"/>
</dbReference>
<evidence type="ECO:0000259" key="10">
    <source>
        <dbReference type="Pfam" id="PF00697"/>
    </source>
</evidence>
<evidence type="ECO:0000256" key="8">
    <source>
        <dbReference type="ARBA" id="ARBA00023235"/>
    </source>
</evidence>
<sequence length="211" mass="23244">MAALQIKVCGMRDPENIRQIAALSIDYLGFIFYAKSSRYTAQLPDLSAIPPHIKKIGVFVNATAAAINEKIAQGLDGVQLHGQESPALCASLKSENIIVIKAFGIDQDFNWQTLEPYLQVADYFLFDTKSNQHGGTGQHFDWSILANYPFQKSYFLSGGLSLDNMQAAASMNDSRLIGLDLNSRFESAPALKDSNRIIQALKIINNEQISS</sequence>
<dbReference type="HAMAP" id="MF_00135">
    <property type="entry name" value="PRAI"/>
    <property type="match status" value="1"/>
</dbReference>
<evidence type="ECO:0000256" key="2">
    <source>
        <dbReference type="ARBA" id="ARBA00004664"/>
    </source>
</evidence>
<comment type="similarity">
    <text evidence="9">Belongs to the TrpF family.</text>
</comment>
<evidence type="ECO:0000256" key="6">
    <source>
        <dbReference type="ARBA" id="ARBA00022822"/>
    </source>
</evidence>
<dbReference type="Gene3D" id="3.20.20.70">
    <property type="entry name" value="Aldolase class I"/>
    <property type="match status" value="1"/>
</dbReference>
<feature type="domain" description="N-(5'phosphoribosyl) anthranilate isomerase (PRAI)" evidence="10">
    <location>
        <begin position="7"/>
        <end position="200"/>
    </location>
</feature>
<evidence type="ECO:0000256" key="7">
    <source>
        <dbReference type="ARBA" id="ARBA00023141"/>
    </source>
</evidence>
<comment type="pathway">
    <text evidence="2 9">Amino-acid biosynthesis; L-tryptophan biosynthesis; L-tryptophan from chorismate: step 3/5.</text>
</comment>
<evidence type="ECO:0000256" key="5">
    <source>
        <dbReference type="ARBA" id="ARBA00022605"/>
    </source>
</evidence>
<keyword evidence="12" id="KW-1185">Reference proteome</keyword>
<dbReference type="EMBL" id="CP117880">
    <property type="protein sequence ID" value="WDF68092.1"/>
    <property type="molecule type" value="Genomic_DNA"/>
</dbReference>
<dbReference type="PANTHER" id="PTHR42894">
    <property type="entry name" value="N-(5'-PHOSPHORIBOSYL)ANTHRANILATE ISOMERASE"/>
    <property type="match status" value="1"/>
</dbReference>
<dbReference type="Pfam" id="PF00697">
    <property type="entry name" value="PRAI"/>
    <property type="match status" value="1"/>
</dbReference>
<evidence type="ECO:0000256" key="4">
    <source>
        <dbReference type="ARBA" id="ARBA00022272"/>
    </source>
</evidence>
<evidence type="ECO:0000313" key="11">
    <source>
        <dbReference type="EMBL" id="WDF68092.1"/>
    </source>
</evidence>